<name>A0A6U4T014_NEODS</name>
<evidence type="ECO:0000256" key="4">
    <source>
        <dbReference type="PROSITE-ProRule" id="PRU00723"/>
    </source>
</evidence>
<gene>
    <name evidence="7" type="ORF">NDES1114_LOCUS17786</name>
    <name evidence="8" type="ORF">NDES1114_LOCUS17787</name>
</gene>
<dbReference type="InterPro" id="IPR036855">
    <property type="entry name" value="Znf_CCCH_sf"/>
</dbReference>
<organism evidence="7">
    <name type="scientific">Neobodo designis</name>
    <name type="common">Flagellated protozoan</name>
    <name type="synonym">Bodo designis</name>
    <dbReference type="NCBI Taxonomy" id="312471"/>
    <lineage>
        <taxon>Eukaryota</taxon>
        <taxon>Discoba</taxon>
        <taxon>Euglenozoa</taxon>
        <taxon>Kinetoplastea</taxon>
        <taxon>Metakinetoplastina</taxon>
        <taxon>Neobodonida</taxon>
        <taxon>Neobodo</taxon>
    </lineage>
</organism>
<feature type="domain" description="C3H1-type" evidence="6">
    <location>
        <begin position="137"/>
        <end position="165"/>
    </location>
</feature>
<feature type="domain" description="C3H1-type" evidence="6">
    <location>
        <begin position="47"/>
        <end position="70"/>
    </location>
</feature>
<dbReference type="SUPFAM" id="SSF90229">
    <property type="entry name" value="CCCH zinc finger"/>
    <property type="match status" value="1"/>
</dbReference>
<accession>A0A6U4T014</accession>
<evidence type="ECO:0000256" key="5">
    <source>
        <dbReference type="SAM" id="MobiDB-lite"/>
    </source>
</evidence>
<dbReference type="EMBL" id="HBGF01026831">
    <property type="protein sequence ID" value="CAD9121846.1"/>
    <property type="molecule type" value="Transcribed_RNA"/>
</dbReference>
<reference evidence="7" key="1">
    <citation type="submission" date="2021-01" db="EMBL/GenBank/DDBJ databases">
        <authorList>
            <person name="Corre E."/>
            <person name="Pelletier E."/>
            <person name="Niang G."/>
            <person name="Scheremetjew M."/>
            <person name="Finn R."/>
            <person name="Kale V."/>
            <person name="Holt S."/>
            <person name="Cochrane G."/>
            <person name="Meng A."/>
            <person name="Brown T."/>
            <person name="Cohen L."/>
        </authorList>
    </citation>
    <scope>NUCLEOTIDE SEQUENCE</scope>
    <source>
        <strain evidence="7">CCAP 1951/1</strain>
    </source>
</reference>
<feature type="compositionally biased region" description="Low complexity" evidence="5">
    <location>
        <begin position="205"/>
        <end position="227"/>
    </location>
</feature>
<protein>
    <recommendedName>
        <fullName evidence="6">C3H1-type domain-containing protein</fullName>
    </recommendedName>
</protein>
<evidence type="ECO:0000259" key="6">
    <source>
        <dbReference type="PROSITE" id="PS50103"/>
    </source>
</evidence>
<keyword evidence="3 4" id="KW-0862">Zinc</keyword>
<sequence>MPNPAHGVFSDDPGTIFVVYPRRGRGRRAQLARQHLAPKTPDGLVVLCRAFASGECRRGESECPHAHVRVTSATPRFQRHVMPPGGWPTPDAVPYPRFPPAAQPVAVDGPNEYRGGLEALLPQDCLATLAPMHGSGPSAPAHCAHWLLKGACNMGSGCRFVHAAFPTAAALASVAARRSALLRRSTGDSSALAMARGMERSARTAASGLPSDPSPAPAAASPASVPARVDDEDVAPKLHTRVHSRWPYRCDPRLVC</sequence>
<feature type="region of interest" description="Disordered" evidence="5">
    <location>
        <begin position="186"/>
        <end position="233"/>
    </location>
</feature>
<keyword evidence="2 4" id="KW-0863">Zinc-finger</keyword>
<proteinExistence type="predicted"/>
<dbReference type="SMART" id="SM00356">
    <property type="entry name" value="ZnF_C3H1"/>
    <property type="match status" value="2"/>
</dbReference>
<evidence type="ECO:0000256" key="2">
    <source>
        <dbReference type="ARBA" id="ARBA00022771"/>
    </source>
</evidence>
<evidence type="ECO:0000256" key="3">
    <source>
        <dbReference type="ARBA" id="ARBA00022833"/>
    </source>
</evidence>
<feature type="zinc finger region" description="C3H1-type" evidence="4">
    <location>
        <begin position="47"/>
        <end position="70"/>
    </location>
</feature>
<dbReference type="AlphaFoldDB" id="A0A6U4T014"/>
<feature type="zinc finger region" description="C3H1-type" evidence="4">
    <location>
        <begin position="137"/>
        <end position="165"/>
    </location>
</feature>
<dbReference type="InterPro" id="IPR000571">
    <property type="entry name" value="Znf_CCCH"/>
</dbReference>
<dbReference type="GO" id="GO:0008270">
    <property type="term" value="F:zinc ion binding"/>
    <property type="evidence" value="ECO:0007669"/>
    <property type="project" value="UniProtKB-KW"/>
</dbReference>
<evidence type="ECO:0000313" key="7">
    <source>
        <dbReference type="EMBL" id="CAD9121844.1"/>
    </source>
</evidence>
<evidence type="ECO:0000313" key="8">
    <source>
        <dbReference type="EMBL" id="CAD9121846.1"/>
    </source>
</evidence>
<dbReference type="EMBL" id="HBGF01026830">
    <property type="protein sequence ID" value="CAD9121844.1"/>
    <property type="molecule type" value="Transcribed_RNA"/>
</dbReference>
<keyword evidence="1 4" id="KW-0479">Metal-binding</keyword>
<dbReference type="PROSITE" id="PS50103">
    <property type="entry name" value="ZF_C3H1"/>
    <property type="match status" value="2"/>
</dbReference>
<evidence type="ECO:0000256" key="1">
    <source>
        <dbReference type="ARBA" id="ARBA00022723"/>
    </source>
</evidence>
<dbReference type="Gene3D" id="4.10.1000.10">
    <property type="entry name" value="Zinc finger, CCCH-type"/>
    <property type="match status" value="1"/>
</dbReference>